<dbReference type="CDD" id="cd00464">
    <property type="entry name" value="SK"/>
    <property type="match status" value="1"/>
</dbReference>
<evidence type="ECO:0000256" key="18">
    <source>
        <dbReference type="ARBA" id="ARBA00023285"/>
    </source>
</evidence>
<reference evidence="23 24" key="1">
    <citation type="submission" date="2020-10" db="EMBL/GenBank/DDBJ databases">
        <title>Ca. Dormibacterota MAGs.</title>
        <authorList>
            <person name="Montgomery K."/>
        </authorList>
    </citation>
    <scope>NUCLEOTIDE SEQUENCE [LARGE SCALE GENOMIC DNA]</scope>
    <source>
        <strain evidence="23">Mitchell_Peninsula_5</strain>
    </source>
</reference>
<dbReference type="GO" id="GO:0008652">
    <property type="term" value="P:amino acid biosynthetic process"/>
    <property type="evidence" value="ECO:0007669"/>
    <property type="project" value="UniProtKB-KW"/>
</dbReference>
<comment type="pathway">
    <text evidence="5 20">Metabolic intermediate biosynthesis; chorismate biosynthesis; chorismate from D-erythrose 4-phosphate and phosphoenolpyruvate: step 5/7.</text>
</comment>
<evidence type="ECO:0000256" key="17">
    <source>
        <dbReference type="ARBA" id="ARBA00023268"/>
    </source>
</evidence>
<dbReference type="InterPro" id="IPR023000">
    <property type="entry name" value="Shikimate_kinase_CS"/>
</dbReference>
<dbReference type="GO" id="GO:0009073">
    <property type="term" value="P:aromatic amino acid family biosynthetic process"/>
    <property type="evidence" value="ECO:0007669"/>
    <property type="project" value="UniProtKB-KW"/>
</dbReference>
<feature type="domain" description="AAA+ ATPase" evidence="22">
    <location>
        <begin position="3"/>
        <end position="235"/>
    </location>
</feature>
<dbReference type="SMART" id="SM00382">
    <property type="entry name" value="AAA"/>
    <property type="match status" value="1"/>
</dbReference>
<comment type="caution">
    <text evidence="21">Lacks conserved residue(s) required for the propagation of feature annotation.</text>
</comment>
<keyword evidence="8 20" id="KW-0808">Transferase</keyword>
<dbReference type="InterPro" id="IPR050071">
    <property type="entry name" value="Dehydroquinate_synthase"/>
</dbReference>
<dbReference type="Gene3D" id="1.20.1090.10">
    <property type="entry name" value="Dehydroquinate synthase-like - alpha domain"/>
    <property type="match status" value="1"/>
</dbReference>
<accession>A0A934NJW3</accession>
<comment type="function">
    <text evidence="21">Catalyzes the conversion of 3-deoxy-D-arabino-heptulosonate 7-phosphate (DAHP) to dehydroquinate (DHQ).</text>
</comment>
<keyword evidence="20" id="KW-0460">Magnesium</keyword>
<evidence type="ECO:0000256" key="1">
    <source>
        <dbReference type="ARBA" id="ARBA00001393"/>
    </source>
</evidence>
<dbReference type="AlphaFoldDB" id="A0A934NJW3"/>
<dbReference type="InterPro" id="IPR031322">
    <property type="entry name" value="Shikimate/glucono_kinase"/>
</dbReference>
<feature type="binding site" evidence="21">
    <location>
        <position position="431"/>
    </location>
    <ligand>
        <name>Zn(2+)</name>
        <dbReference type="ChEBI" id="CHEBI:29105"/>
    </ligand>
</feature>
<evidence type="ECO:0000256" key="14">
    <source>
        <dbReference type="ARBA" id="ARBA00023027"/>
    </source>
</evidence>
<proteinExistence type="inferred from homology"/>
<feature type="binding site" evidence="20">
    <location>
        <position position="36"/>
    </location>
    <ligand>
        <name>substrate</name>
    </ligand>
</feature>
<dbReference type="FunFam" id="3.40.50.1970:FF:000007">
    <property type="entry name" value="Pentafunctional AROM polypeptide"/>
    <property type="match status" value="1"/>
</dbReference>
<feature type="binding site" evidence="21">
    <location>
        <position position="350"/>
    </location>
    <ligand>
        <name>Zn(2+)</name>
        <dbReference type="ChEBI" id="CHEBI:29105"/>
    </ligand>
</feature>
<dbReference type="EC" id="4.2.3.4" evidence="21"/>
<feature type="binding site" evidence="21">
    <location>
        <position position="308"/>
    </location>
    <ligand>
        <name>NAD(+)</name>
        <dbReference type="ChEBI" id="CHEBI:57540"/>
    </ligand>
</feature>
<keyword evidence="12 21" id="KW-0862">Zinc</keyword>
<dbReference type="InterPro" id="IPR027417">
    <property type="entry name" value="P-loop_NTPase"/>
</dbReference>
<evidence type="ECO:0000256" key="15">
    <source>
        <dbReference type="ARBA" id="ARBA00023141"/>
    </source>
</evidence>
<sequence>MSALGHIVLVGMPGSGKSTVAPLLAARLGREAVDVDTEVERHLQMSAQRAFDELGEQRFRAEERAAMERALGSQRPLVIAGGGGMVAQPGAVEILARHATVVFLDASDAVLLDHLGPAAVDRPLLAGAPADALHHLRVARAHAHGHAQLRVAVDGLCPGDVVERIAGAVSGAVRVATPHPYLVRVAPGLREQVGEHLPVSARRVVLIADQAVAATAEVIATALRGDRVTVTVVSLPGGEQAKQWAVAGHLLERCSDAGLDRDDCIIAVGGGSIGDVAGLVAATYLRGVAWLGVPTTLLAMVDSAVGGKTAVNLRRGKNLAGVFWQPRAVLCDTDVLDTLSDRSFRSAFAEVVKSSMVGGGGLAELVDDRLTAALARDPKALAELVRGCCALKAEVVAGDERESGRRAILNYGHTVGHAVEALTGLGSGLDHGEAVAFGMRVAGELSVAQSGCPPSVIEHQDDLLDACTLTVRPALAAADIVAELGSDKKARAGVPRWVLLRDRGEPVTGIVVEGEAVGAALSEALVR</sequence>
<name>A0A934NJW3_9BACT</name>
<feature type="binding site" evidence="20">
    <location>
        <position position="60"/>
    </location>
    <ligand>
        <name>substrate</name>
    </ligand>
</feature>
<dbReference type="InterPro" id="IPR000623">
    <property type="entry name" value="Shikimate_kinase/TSH1"/>
</dbReference>
<dbReference type="InterPro" id="IPR003593">
    <property type="entry name" value="AAA+_ATPase"/>
</dbReference>
<dbReference type="GO" id="GO:0005737">
    <property type="term" value="C:cytoplasm"/>
    <property type="evidence" value="ECO:0007669"/>
    <property type="project" value="UniProtKB-SubCell"/>
</dbReference>
<keyword evidence="15 21" id="KW-0057">Aromatic amino acid biosynthesis</keyword>
<dbReference type="Gene3D" id="3.40.50.300">
    <property type="entry name" value="P-loop containing nucleotide triphosphate hydrolases"/>
    <property type="match status" value="1"/>
</dbReference>
<comment type="subunit">
    <text evidence="20">Monomer.</text>
</comment>
<evidence type="ECO:0000256" key="20">
    <source>
        <dbReference type="HAMAP-Rule" id="MF_00109"/>
    </source>
</evidence>
<comment type="catalytic activity">
    <reaction evidence="19 20">
        <text>shikimate + ATP = 3-phosphoshikimate + ADP + H(+)</text>
        <dbReference type="Rhea" id="RHEA:13121"/>
        <dbReference type="ChEBI" id="CHEBI:15378"/>
        <dbReference type="ChEBI" id="CHEBI:30616"/>
        <dbReference type="ChEBI" id="CHEBI:36208"/>
        <dbReference type="ChEBI" id="CHEBI:145989"/>
        <dbReference type="ChEBI" id="CHEBI:456216"/>
        <dbReference type="EC" id="2.7.1.71"/>
    </reaction>
</comment>
<dbReference type="Gene3D" id="3.40.50.1970">
    <property type="match status" value="1"/>
</dbReference>
<evidence type="ECO:0000256" key="16">
    <source>
        <dbReference type="ARBA" id="ARBA00023239"/>
    </source>
</evidence>
<evidence type="ECO:0000256" key="5">
    <source>
        <dbReference type="ARBA" id="ARBA00004842"/>
    </source>
</evidence>
<feature type="binding site" evidence="20">
    <location>
        <position position="122"/>
    </location>
    <ligand>
        <name>ATP</name>
        <dbReference type="ChEBI" id="CHEBI:30616"/>
    </ligand>
</feature>
<dbReference type="HAMAP" id="MF_00109">
    <property type="entry name" value="Shikimate_kinase"/>
    <property type="match status" value="1"/>
</dbReference>
<evidence type="ECO:0000256" key="9">
    <source>
        <dbReference type="ARBA" id="ARBA00022723"/>
    </source>
</evidence>
<dbReference type="GO" id="GO:0000287">
    <property type="term" value="F:magnesium ion binding"/>
    <property type="evidence" value="ECO:0007669"/>
    <property type="project" value="UniProtKB-UniRule"/>
</dbReference>
<comment type="cofactor">
    <cofactor evidence="3">
        <name>Zn(2+)</name>
        <dbReference type="ChEBI" id="CHEBI:29105"/>
    </cofactor>
</comment>
<feature type="binding site" evidence="20">
    <location>
        <position position="18"/>
    </location>
    <ligand>
        <name>Mg(2+)</name>
        <dbReference type="ChEBI" id="CHEBI:18420"/>
    </ligand>
</feature>
<comment type="cofactor">
    <cofactor evidence="21">
        <name>Co(2+)</name>
        <dbReference type="ChEBI" id="CHEBI:48828"/>
    </cofactor>
    <cofactor evidence="21">
        <name>Zn(2+)</name>
        <dbReference type="ChEBI" id="CHEBI:29105"/>
    </cofactor>
    <text evidence="21">Binds 1 divalent metal cation per subunit. Can use either Co(2+) or Zn(2+).</text>
</comment>
<dbReference type="GO" id="GO:0004765">
    <property type="term" value="F:shikimate kinase activity"/>
    <property type="evidence" value="ECO:0007669"/>
    <property type="project" value="UniProtKB-UniRule"/>
</dbReference>
<dbReference type="GO" id="GO:0009423">
    <property type="term" value="P:chorismate biosynthetic process"/>
    <property type="evidence" value="ECO:0007669"/>
    <property type="project" value="UniProtKB-UniRule"/>
</dbReference>
<dbReference type="SUPFAM" id="SSF56796">
    <property type="entry name" value="Dehydroquinate synthase-like"/>
    <property type="match status" value="1"/>
</dbReference>
<evidence type="ECO:0000256" key="21">
    <source>
        <dbReference type="HAMAP-Rule" id="MF_00110"/>
    </source>
</evidence>
<dbReference type="InterPro" id="IPR030960">
    <property type="entry name" value="DHQS/DOIS_N"/>
</dbReference>
<evidence type="ECO:0000256" key="8">
    <source>
        <dbReference type="ARBA" id="ARBA00022679"/>
    </source>
</evidence>
<comment type="cofactor">
    <cofactor evidence="20">
        <name>Mg(2+)</name>
        <dbReference type="ChEBI" id="CHEBI:18420"/>
    </cofactor>
    <text evidence="20">Binds 1 Mg(2+) ion per subunit.</text>
</comment>
<dbReference type="Pfam" id="PF24621">
    <property type="entry name" value="DHQS_C"/>
    <property type="match status" value="1"/>
</dbReference>
<gene>
    <name evidence="21 23" type="primary">aroB</name>
    <name evidence="20" type="synonym">aroK</name>
    <name evidence="23" type="ORF">JF887_12455</name>
</gene>
<dbReference type="EC" id="2.7.1.71" evidence="20"/>
<evidence type="ECO:0000256" key="6">
    <source>
        <dbReference type="ARBA" id="ARBA00022490"/>
    </source>
</evidence>
<feature type="binding site" evidence="20">
    <location>
        <position position="140"/>
    </location>
    <ligand>
        <name>substrate</name>
    </ligand>
</feature>
<comment type="pathway">
    <text evidence="4 21">Metabolic intermediate biosynthesis; chorismate biosynthesis; chorismate from D-erythrose 4-phosphate and phosphoenolpyruvate: step 2/7.</text>
</comment>
<dbReference type="HAMAP" id="MF_00110">
    <property type="entry name" value="DHQ_synthase"/>
    <property type="match status" value="1"/>
</dbReference>
<evidence type="ECO:0000256" key="12">
    <source>
        <dbReference type="ARBA" id="ARBA00022833"/>
    </source>
</evidence>
<feature type="binding site" evidence="21">
    <location>
        <position position="413"/>
    </location>
    <ligand>
        <name>Zn(2+)</name>
        <dbReference type="ChEBI" id="CHEBI:29105"/>
    </ligand>
</feature>
<feature type="binding site" evidence="21">
    <location>
        <position position="317"/>
    </location>
    <ligand>
        <name>NAD(+)</name>
        <dbReference type="ChEBI" id="CHEBI:57540"/>
    </ligand>
</feature>
<dbReference type="PANTHER" id="PTHR43622:SF7">
    <property type="entry name" value="3-DEHYDROQUINATE SYNTHASE, CHLOROPLASTIC"/>
    <property type="match status" value="1"/>
</dbReference>
<comment type="cofactor">
    <cofactor evidence="2 21">
        <name>NAD(+)</name>
        <dbReference type="ChEBI" id="CHEBI:57540"/>
    </cofactor>
</comment>
<comment type="subcellular location">
    <subcellularLocation>
        <location evidence="21">Cytoplasm</location>
    </subcellularLocation>
</comment>
<dbReference type="Pfam" id="PF01202">
    <property type="entry name" value="SKI"/>
    <property type="match status" value="1"/>
</dbReference>
<dbReference type="InterPro" id="IPR016037">
    <property type="entry name" value="DHQ_synth_AroB"/>
</dbReference>
<keyword evidence="17" id="KW-0511">Multifunctional enzyme</keyword>
<evidence type="ECO:0000256" key="10">
    <source>
        <dbReference type="ARBA" id="ARBA00022741"/>
    </source>
</evidence>
<dbReference type="Pfam" id="PF01761">
    <property type="entry name" value="DHQ_synthase"/>
    <property type="match status" value="1"/>
</dbReference>
<dbReference type="SUPFAM" id="SSF52540">
    <property type="entry name" value="P-loop containing nucleoside triphosphate hydrolases"/>
    <property type="match status" value="1"/>
</dbReference>
<evidence type="ECO:0000313" key="23">
    <source>
        <dbReference type="EMBL" id="MBJ7610224.1"/>
    </source>
</evidence>
<dbReference type="GO" id="GO:0005524">
    <property type="term" value="F:ATP binding"/>
    <property type="evidence" value="ECO:0007669"/>
    <property type="project" value="UniProtKB-UniRule"/>
</dbReference>
<dbReference type="PROSITE" id="PS01128">
    <property type="entry name" value="SHIKIMATE_KINASE"/>
    <property type="match status" value="1"/>
</dbReference>
<dbReference type="CDD" id="cd08195">
    <property type="entry name" value="DHQS"/>
    <property type="match status" value="1"/>
</dbReference>
<comment type="caution">
    <text evidence="23">The sequence shown here is derived from an EMBL/GenBank/DDBJ whole genome shotgun (WGS) entry which is preliminary data.</text>
</comment>
<keyword evidence="7 21" id="KW-0028">Amino-acid biosynthesis</keyword>
<dbReference type="GO" id="GO:0003856">
    <property type="term" value="F:3-dehydroquinate synthase activity"/>
    <property type="evidence" value="ECO:0007669"/>
    <property type="project" value="UniProtKB-UniRule"/>
</dbReference>
<keyword evidence="10 21" id="KW-0547">Nucleotide-binding</keyword>
<comment type="catalytic activity">
    <reaction evidence="1 21">
        <text>7-phospho-2-dehydro-3-deoxy-D-arabino-heptonate = 3-dehydroquinate + phosphate</text>
        <dbReference type="Rhea" id="RHEA:21968"/>
        <dbReference type="ChEBI" id="CHEBI:32364"/>
        <dbReference type="ChEBI" id="CHEBI:43474"/>
        <dbReference type="ChEBI" id="CHEBI:58394"/>
        <dbReference type="EC" id="4.2.3.4"/>
    </reaction>
</comment>
<evidence type="ECO:0000256" key="13">
    <source>
        <dbReference type="ARBA" id="ARBA00022840"/>
    </source>
</evidence>
<comment type="similarity">
    <text evidence="21">Belongs to the sugar phosphate cyclases superfamily. Dehydroquinate synthase family.</text>
</comment>
<keyword evidence="14 21" id="KW-0520">NAD</keyword>
<evidence type="ECO:0000256" key="4">
    <source>
        <dbReference type="ARBA" id="ARBA00004661"/>
    </source>
</evidence>
<evidence type="ECO:0000256" key="7">
    <source>
        <dbReference type="ARBA" id="ARBA00022605"/>
    </source>
</evidence>
<dbReference type="InterPro" id="IPR056179">
    <property type="entry name" value="DHQS_C"/>
</dbReference>
<evidence type="ECO:0000259" key="22">
    <source>
        <dbReference type="SMART" id="SM00382"/>
    </source>
</evidence>
<feature type="binding site" evidence="20">
    <location>
        <position position="83"/>
    </location>
    <ligand>
        <name>substrate</name>
    </ligand>
</feature>
<feature type="binding site" evidence="20">
    <location>
        <begin position="14"/>
        <end position="19"/>
    </location>
    <ligand>
        <name>ATP</name>
        <dbReference type="ChEBI" id="CHEBI:30616"/>
    </ligand>
</feature>
<evidence type="ECO:0000256" key="2">
    <source>
        <dbReference type="ARBA" id="ARBA00001911"/>
    </source>
</evidence>
<protein>
    <recommendedName>
        <fullName evidence="20 21">Multifunctional fusion protein</fullName>
    </recommendedName>
    <domain>
        <recommendedName>
            <fullName evidence="20">Shikimate kinase</fullName>
            <shortName evidence="20">SK</shortName>
            <ecNumber evidence="20">2.7.1.71</ecNumber>
        </recommendedName>
    </domain>
    <domain>
        <recommendedName>
            <fullName evidence="21">3-dehydroquinate synthase</fullName>
            <shortName evidence="21">DHQS</shortName>
            <ecNumber evidence="21">4.2.3.4</ecNumber>
        </recommendedName>
    </domain>
</protein>
<keyword evidence="13 20" id="KW-0067">ATP-binding</keyword>
<dbReference type="Proteomes" id="UP000614410">
    <property type="component" value="Unassembled WGS sequence"/>
</dbReference>
<feature type="binding site" evidence="21">
    <location>
        <begin position="295"/>
        <end position="296"/>
    </location>
    <ligand>
        <name>NAD(+)</name>
        <dbReference type="ChEBI" id="CHEBI:57540"/>
    </ligand>
</feature>
<comment type="similarity">
    <text evidence="20">Belongs to the shikimate kinase family.</text>
</comment>
<evidence type="ECO:0000256" key="3">
    <source>
        <dbReference type="ARBA" id="ARBA00001947"/>
    </source>
</evidence>
<keyword evidence="6 21" id="KW-0963">Cytoplasm</keyword>
<dbReference type="PANTHER" id="PTHR43622">
    <property type="entry name" value="3-DEHYDROQUINATE SYNTHASE"/>
    <property type="match status" value="1"/>
</dbReference>
<keyword evidence="18 21" id="KW-0170">Cobalt</keyword>
<keyword evidence="11 20" id="KW-0418">Kinase</keyword>
<keyword evidence="16 21" id="KW-0456">Lyase</keyword>
<organism evidence="23 24">
    <name type="scientific">Candidatus Amunia macphersoniae</name>
    <dbReference type="NCBI Taxonomy" id="3127014"/>
    <lineage>
        <taxon>Bacteria</taxon>
        <taxon>Bacillati</taxon>
        <taxon>Candidatus Dormiibacterota</taxon>
        <taxon>Candidatus Dormibacteria</taxon>
        <taxon>Candidatus Aeolococcales</taxon>
        <taxon>Candidatus Aeolococcaceae</taxon>
        <taxon>Candidatus Amunia</taxon>
    </lineage>
</organism>
<comment type="function">
    <text evidence="20">Catalyzes the specific phosphorylation of the 3-hydroxyl group of shikimic acid using ATP as a cosubstrate.</text>
</comment>
<evidence type="ECO:0000256" key="11">
    <source>
        <dbReference type="ARBA" id="ARBA00022777"/>
    </source>
</evidence>
<evidence type="ECO:0000256" key="19">
    <source>
        <dbReference type="ARBA" id="ARBA00048567"/>
    </source>
</evidence>
<dbReference type="NCBIfam" id="TIGR01357">
    <property type="entry name" value="aroB"/>
    <property type="match status" value="1"/>
</dbReference>
<evidence type="ECO:0000313" key="24">
    <source>
        <dbReference type="Proteomes" id="UP000614410"/>
    </source>
</evidence>
<dbReference type="PRINTS" id="PR01100">
    <property type="entry name" value="SHIKIMTKNASE"/>
</dbReference>
<keyword evidence="9 21" id="KW-0479">Metal-binding</keyword>
<dbReference type="EMBL" id="JAEKNN010000058">
    <property type="protein sequence ID" value="MBJ7610224.1"/>
    <property type="molecule type" value="Genomic_DNA"/>
</dbReference>